<dbReference type="InterPro" id="IPR011698">
    <property type="entry name" value="GATase_3"/>
</dbReference>
<evidence type="ECO:0000313" key="3">
    <source>
        <dbReference type="EMBL" id="GAA2918953.1"/>
    </source>
</evidence>
<dbReference type="Pfam" id="PF07685">
    <property type="entry name" value="GATase_3"/>
    <property type="match status" value="1"/>
</dbReference>
<organism evidence="3 4">
    <name type="scientific">Streptomyces thioluteus</name>
    <dbReference type="NCBI Taxonomy" id="66431"/>
    <lineage>
        <taxon>Bacteria</taxon>
        <taxon>Bacillati</taxon>
        <taxon>Actinomycetota</taxon>
        <taxon>Actinomycetes</taxon>
        <taxon>Kitasatosporales</taxon>
        <taxon>Streptomycetaceae</taxon>
        <taxon>Streptomyces</taxon>
    </lineage>
</organism>
<evidence type="ECO:0000313" key="4">
    <source>
        <dbReference type="Proteomes" id="UP001501102"/>
    </source>
</evidence>
<dbReference type="EMBL" id="BAAAXZ010000052">
    <property type="protein sequence ID" value="GAA2918953.1"/>
    <property type="molecule type" value="Genomic_DNA"/>
</dbReference>
<dbReference type="PANTHER" id="PTHR43873">
    <property type="entry name" value="COBYRINATE A,C-DIAMIDE SYNTHASE"/>
    <property type="match status" value="1"/>
</dbReference>
<dbReference type="Proteomes" id="UP001501102">
    <property type="component" value="Unassembled WGS sequence"/>
</dbReference>
<protein>
    <recommendedName>
        <fullName evidence="2">CobB/CobQ-like glutamine amidotransferase domain-containing protein</fullName>
    </recommendedName>
</protein>
<keyword evidence="1" id="KW-0315">Glutamine amidotransferase</keyword>
<gene>
    <name evidence="3" type="ORF">GCM10020221_13990</name>
</gene>
<dbReference type="InterPro" id="IPR004484">
    <property type="entry name" value="CbiA/CobB_synth"/>
</dbReference>
<evidence type="ECO:0000256" key="1">
    <source>
        <dbReference type="ARBA" id="ARBA00022962"/>
    </source>
</evidence>
<keyword evidence="4" id="KW-1185">Reference proteome</keyword>
<sequence length="108" mass="11241">MCGVLPAEARMSPRLTLGYREAVALTDSPLAAAGTRVRGHEFHRTVTSPGAGPTPAWGFTRPERRVEGFAADGVHASYLHIHWAGVPGAAERLVAAAAGGTTPEEDPA</sequence>
<feature type="domain" description="CobB/CobQ-like glutamine amidotransferase" evidence="2">
    <location>
        <begin position="1"/>
        <end position="84"/>
    </location>
</feature>
<reference evidence="4" key="1">
    <citation type="journal article" date="2019" name="Int. J. Syst. Evol. Microbiol.">
        <title>The Global Catalogue of Microorganisms (GCM) 10K type strain sequencing project: providing services to taxonomists for standard genome sequencing and annotation.</title>
        <authorList>
            <consortium name="The Broad Institute Genomics Platform"/>
            <consortium name="The Broad Institute Genome Sequencing Center for Infectious Disease"/>
            <person name="Wu L."/>
            <person name="Ma J."/>
        </authorList>
    </citation>
    <scope>NUCLEOTIDE SEQUENCE [LARGE SCALE GENOMIC DNA]</scope>
    <source>
        <strain evidence="4">JCM 4087</strain>
    </source>
</reference>
<dbReference type="InterPro" id="IPR029062">
    <property type="entry name" value="Class_I_gatase-like"/>
</dbReference>
<name>A0ABP6J313_STRTU</name>
<evidence type="ECO:0000259" key="2">
    <source>
        <dbReference type="Pfam" id="PF07685"/>
    </source>
</evidence>
<dbReference type="SUPFAM" id="SSF52317">
    <property type="entry name" value="Class I glutamine amidotransferase-like"/>
    <property type="match status" value="1"/>
</dbReference>
<accession>A0ABP6J313</accession>
<dbReference type="RefSeq" id="WP_425585947.1">
    <property type="nucleotide sequence ID" value="NZ_BAAAXZ010000052.1"/>
</dbReference>
<proteinExistence type="predicted"/>
<dbReference type="PANTHER" id="PTHR43873:SF1">
    <property type="entry name" value="COBYRINATE A,C-DIAMIDE SYNTHASE"/>
    <property type="match status" value="1"/>
</dbReference>
<dbReference type="PROSITE" id="PS51274">
    <property type="entry name" value="GATASE_COBBQ"/>
    <property type="match status" value="1"/>
</dbReference>
<comment type="caution">
    <text evidence="3">The sequence shown here is derived from an EMBL/GenBank/DDBJ whole genome shotgun (WGS) entry which is preliminary data.</text>
</comment>